<evidence type="ECO:0000313" key="5">
    <source>
        <dbReference type="Proteomes" id="UP000218595"/>
    </source>
</evidence>
<dbReference type="Gene3D" id="2.60.40.1610">
    <property type="entry name" value="Domain of unknown function DUF1254"/>
    <property type="match status" value="1"/>
</dbReference>
<evidence type="ECO:0000259" key="3">
    <source>
        <dbReference type="Pfam" id="PF06863"/>
    </source>
</evidence>
<feature type="domain" description="DUF1214" evidence="2">
    <location>
        <begin position="322"/>
        <end position="433"/>
    </location>
</feature>
<evidence type="ECO:0000256" key="1">
    <source>
        <dbReference type="SAM" id="SignalP"/>
    </source>
</evidence>
<dbReference type="InterPro" id="IPR010679">
    <property type="entry name" value="DUF1254"/>
</dbReference>
<dbReference type="EMBL" id="AP017423">
    <property type="protein sequence ID" value="BCX68908.1"/>
    <property type="molecule type" value="Genomic_DNA"/>
</dbReference>
<reference evidence="4 5" key="1">
    <citation type="submission" date="2016-04" db="EMBL/GenBank/DDBJ databases">
        <title>Complete genome sequence of Pseudomonas sp. LAB-08 isolated from TCE contaminated aquifer soil.</title>
        <authorList>
            <person name="Dohra H."/>
            <person name="Suzuki K."/>
            <person name="Fatma A."/>
            <person name="Inuzuka Y."/>
            <person name="Honjo M."/>
            <person name="Tashiro Y."/>
            <person name="Futamata H."/>
        </authorList>
    </citation>
    <scope>NUCLEOTIDE SEQUENCE [LARGE SCALE GENOMIC DNA]</scope>
    <source>
        <strain evidence="4 5">LAB-08</strain>
    </source>
</reference>
<dbReference type="RefSeq" id="WP_096510475.1">
    <property type="nucleotide sequence ID" value="NZ_AP017423.2"/>
</dbReference>
<keyword evidence="1" id="KW-0732">Signal</keyword>
<dbReference type="InterPro" id="IPR037049">
    <property type="entry name" value="DUF1214_C_sf"/>
</dbReference>
<organism evidence="4 5">
    <name type="scientific">Pseudomonas izuensis</name>
    <dbReference type="NCBI Taxonomy" id="2684212"/>
    <lineage>
        <taxon>Bacteria</taxon>
        <taxon>Pseudomonadati</taxon>
        <taxon>Pseudomonadota</taxon>
        <taxon>Gammaproteobacteria</taxon>
        <taxon>Pseudomonadales</taxon>
        <taxon>Pseudomonadaceae</taxon>
        <taxon>Pseudomonas</taxon>
    </lineage>
</organism>
<dbReference type="Pfam" id="PF06742">
    <property type="entry name" value="DUF1214"/>
    <property type="match status" value="1"/>
</dbReference>
<keyword evidence="5" id="KW-1185">Reference proteome</keyword>
<dbReference type="SUPFAM" id="SSF160935">
    <property type="entry name" value="VPA0735-like"/>
    <property type="match status" value="1"/>
</dbReference>
<proteinExistence type="predicted"/>
<evidence type="ECO:0000313" key="4">
    <source>
        <dbReference type="EMBL" id="BCX68908.1"/>
    </source>
</evidence>
<accession>A0ABM7S216</accession>
<feature type="domain" description="DUF1254" evidence="3">
    <location>
        <begin position="73"/>
        <end position="198"/>
    </location>
</feature>
<protein>
    <submittedName>
        <fullName evidence="4">DUF1254 domain-containing protein</fullName>
    </submittedName>
</protein>
<gene>
    <name evidence="4" type="ORF">LAB08_R35500</name>
</gene>
<evidence type="ECO:0000259" key="2">
    <source>
        <dbReference type="Pfam" id="PF06742"/>
    </source>
</evidence>
<dbReference type="Pfam" id="PF06863">
    <property type="entry name" value="DUF1254"/>
    <property type="match status" value="1"/>
</dbReference>
<dbReference type="PROSITE" id="PS51257">
    <property type="entry name" value="PROKAR_LIPOPROTEIN"/>
    <property type="match status" value="1"/>
</dbReference>
<dbReference type="InterPro" id="IPR010621">
    <property type="entry name" value="DUF1214"/>
</dbReference>
<feature type="chain" id="PRO_5045668331" evidence="1">
    <location>
        <begin position="30"/>
        <end position="449"/>
    </location>
</feature>
<dbReference type="InterPro" id="IPR037050">
    <property type="entry name" value="DUF1254_sf"/>
</dbReference>
<dbReference type="Gene3D" id="2.60.120.600">
    <property type="entry name" value="Domain of unknown function DUF1214, C-terminal domain"/>
    <property type="match status" value="1"/>
</dbReference>
<dbReference type="PANTHER" id="PTHR36509:SF2">
    <property type="entry name" value="BLL3101 PROTEIN"/>
    <property type="match status" value="1"/>
</dbReference>
<dbReference type="PANTHER" id="PTHR36509">
    <property type="entry name" value="BLL3101 PROTEIN"/>
    <property type="match status" value="1"/>
</dbReference>
<dbReference type="Proteomes" id="UP000218595">
    <property type="component" value="Chromosome"/>
</dbReference>
<name>A0ABM7S216_9PSED</name>
<sequence length="449" mass="49458">MSLRLPFTLGASALTWLMTACLQAPVALAQTDSASPTPAISDQDISDAYIYLYSRLLVARQQQLDFKAGMQWNTLTHHKPGAVDWPNPNLDVAYSEAWVAVDKNSCTLVSVPKISGRYYTVQFLNGWGETLANINEREFPKHPNGEFAACLQGAKVKLPANTQRVDLPARTARVLTRVELGSDWSEAERLQHQFTMRPTGSPQLPQIPQTLMFQGQQLPGVEAFDSANVALQEPDLNPGMEPLQAKVRAIAAAIANPEERARIDKSIHTHTFADLAKASPLMGHGTASNGWGRPATSGTYGSDYLTRTLVNYGGIWANTQKEVVYYRGWQDENGKPLDSAQSYSVTFPADQLPASMVNYYWSITATDSKNFRVLPNPQNRFAINSHSPLTYNRNGSLTLHFAPTKPQDVADGNWLPTSAGQNYRLIFRFYGAKGGATTGEYVPPVIKHS</sequence>
<feature type="signal peptide" evidence="1">
    <location>
        <begin position="1"/>
        <end position="29"/>
    </location>
</feature>